<accession>A0AAD7P850</accession>
<evidence type="ECO:0000259" key="2">
    <source>
        <dbReference type="Pfam" id="PF01593"/>
    </source>
</evidence>
<proteinExistence type="inferred from homology"/>
<dbReference type="GO" id="GO:0016491">
    <property type="term" value="F:oxidoreductase activity"/>
    <property type="evidence" value="ECO:0007669"/>
    <property type="project" value="InterPro"/>
</dbReference>
<name>A0AAD7P850_QUISA</name>
<dbReference type="EMBL" id="JARAOO010000013">
    <property type="protein sequence ID" value="KAJ7945883.1"/>
    <property type="molecule type" value="Genomic_DNA"/>
</dbReference>
<comment type="caution">
    <text evidence="3">The sequence shown here is derived from an EMBL/GenBank/DDBJ whole genome shotgun (WGS) entry which is preliminary data.</text>
</comment>
<feature type="domain" description="Amine oxidase" evidence="2">
    <location>
        <begin position="252"/>
        <end position="366"/>
    </location>
</feature>
<comment type="similarity">
    <text evidence="1">Belongs to the flavin monoamine oxidase family.</text>
</comment>
<dbReference type="Gene3D" id="3.90.660.10">
    <property type="match status" value="2"/>
</dbReference>
<dbReference type="SUPFAM" id="SSF51905">
    <property type="entry name" value="FAD/NAD(P)-binding domain"/>
    <property type="match status" value="1"/>
</dbReference>
<evidence type="ECO:0000256" key="1">
    <source>
        <dbReference type="ARBA" id="ARBA00005995"/>
    </source>
</evidence>
<protein>
    <submittedName>
        <fullName evidence="3">Polyamine oxidase 1</fullName>
    </submittedName>
</protein>
<evidence type="ECO:0000313" key="4">
    <source>
        <dbReference type="Proteomes" id="UP001163823"/>
    </source>
</evidence>
<organism evidence="3 4">
    <name type="scientific">Quillaja saponaria</name>
    <name type="common">Soap bark tree</name>
    <dbReference type="NCBI Taxonomy" id="32244"/>
    <lineage>
        <taxon>Eukaryota</taxon>
        <taxon>Viridiplantae</taxon>
        <taxon>Streptophyta</taxon>
        <taxon>Embryophyta</taxon>
        <taxon>Tracheophyta</taxon>
        <taxon>Spermatophyta</taxon>
        <taxon>Magnoliopsida</taxon>
        <taxon>eudicotyledons</taxon>
        <taxon>Gunneridae</taxon>
        <taxon>Pentapetalae</taxon>
        <taxon>rosids</taxon>
        <taxon>fabids</taxon>
        <taxon>Fabales</taxon>
        <taxon>Quillajaceae</taxon>
        <taxon>Quillaja</taxon>
    </lineage>
</organism>
<feature type="domain" description="Amine oxidase" evidence="2">
    <location>
        <begin position="31"/>
        <end position="235"/>
    </location>
</feature>
<keyword evidence="4" id="KW-1185">Reference proteome</keyword>
<dbReference type="InterPro" id="IPR050281">
    <property type="entry name" value="Flavin_monoamine_oxidase"/>
</dbReference>
<dbReference type="Proteomes" id="UP001163823">
    <property type="component" value="Chromosome 13"/>
</dbReference>
<dbReference type="GO" id="GO:0006598">
    <property type="term" value="P:polyamine catabolic process"/>
    <property type="evidence" value="ECO:0007669"/>
    <property type="project" value="TreeGrafter"/>
</dbReference>
<dbReference type="Pfam" id="PF01593">
    <property type="entry name" value="Amino_oxidase"/>
    <property type="match status" value="2"/>
</dbReference>
<evidence type="ECO:0000313" key="3">
    <source>
        <dbReference type="EMBL" id="KAJ7945883.1"/>
    </source>
</evidence>
<dbReference type="InterPro" id="IPR036188">
    <property type="entry name" value="FAD/NAD-bd_sf"/>
</dbReference>
<dbReference type="PANTHER" id="PTHR10742">
    <property type="entry name" value="FLAVIN MONOAMINE OXIDASE"/>
    <property type="match status" value="1"/>
</dbReference>
<reference evidence="3" key="1">
    <citation type="journal article" date="2023" name="Science">
        <title>Elucidation of the pathway for biosynthesis of saponin adjuvants from the soapbark tree.</title>
        <authorList>
            <person name="Reed J."/>
            <person name="Orme A."/>
            <person name="El-Demerdash A."/>
            <person name="Owen C."/>
            <person name="Martin L.B.B."/>
            <person name="Misra R.C."/>
            <person name="Kikuchi S."/>
            <person name="Rejzek M."/>
            <person name="Martin A.C."/>
            <person name="Harkess A."/>
            <person name="Leebens-Mack J."/>
            <person name="Louveau T."/>
            <person name="Stephenson M.J."/>
            <person name="Osbourn A."/>
        </authorList>
    </citation>
    <scope>NUCLEOTIDE SEQUENCE</scope>
    <source>
        <strain evidence="3">S10</strain>
    </source>
</reference>
<sequence>MHQNHCCHNWSWNVSYLFMNHDSWRVLRDVGILAAKTLYDAEIRDFLILEASDRIGGRIHKTQFGGYTVELGANWAYDGGPMSSPSWTIAKQLKLKSCFSDFRNLSSNVYKQGGGLYPKLEADAALKSSEAMFNLVVNLSKTLSSKVGKEEDISILASQRLYKKVPKTPLEMVLDYFLYDYEDAEPPRLTSLKNAIPRNEFEDFGDNQHFLADPRGFESIVHHIAKGFLSHKLQIIQDSRLKLNKNLENELPGSNILYVTITDEESRRIEQQSDKETEVEIMEVLRKLFGENIPKPESLLVPRWFSNKFFKGCFSNWPAGYTENRYEKLKEPVGPIYFTGEHTNAKYLGCTDGAYLAGIETANDLIRKLH</sequence>
<dbReference type="AlphaFoldDB" id="A0AAD7P850"/>
<dbReference type="InterPro" id="IPR002937">
    <property type="entry name" value="Amino_oxidase"/>
</dbReference>
<gene>
    <name evidence="3" type="ORF">O6P43_030884</name>
</gene>
<dbReference type="KEGG" id="qsa:O6P43_030884"/>
<dbReference type="Gene3D" id="3.50.50.60">
    <property type="entry name" value="FAD/NAD(P)-binding domain"/>
    <property type="match status" value="2"/>
</dbReference>
<dbReference type="PANTHER" id="PTHR10742:SF313">
    <property type="entry name" value="AMINE OXIDASE"/>
    <property type="match status" value="1"/>
</dbReference>